<reference evidence="2" key="1">
    <citation type="submission" date="2021-06" db="EMBL/GenBank/DDBJ databases">
        <authorList>
            <person name="Kallberg Y."/>
            <person name="Tangrot J."/>
            <person name="Rosling A."/>
        </authorList>
    </citation>
    <scope>NUCLEOTIDE SEQUENCE</scope>
    <source>
        <strain evidence="2">87-6 pot B 2015</strain>
    </source>
</reference>
<evidence type="ECO:0000313" key="2">
    <source>
        <dbReference type="EMBL" id="CAG8584895.1"/>
    </source>
</evidence>
<keyword evidence="1" id="KW-0175">Coiled coil</keyword>
<protein>
    <submittedName>
        <fullName evidence="2">2286_t:CDS:1</fullName>
    </submittedName>
</protein>
<name>A0A9N9G8L0_FUNMO</name>
<sequence>MTITDLREGFKNIAINYQKDTKKDIEIFEKKIEDVRNELVKMDEADIEKLVREKFSFLKKSLIEKSDKMEEYVISNLPKKPEKVPNESFKESVKKNEAYTEKFNAYKEFVSWSMNIIDKLNKWFEELFNEIIAFFKSLWNWIKAKVQDITTNVRKFVVTIANKLGQLCDYLFGKNK</sequence>
<evidence type="ECO:0000313" key="3">
    <source>
        <dbReference type="Proteomes" id="UP000789375"/>
    </source>
</evidence>
<dbReference type="Proteomes" id="UP000789375">
    <property type="component" value="Unassembled WGS sequence"/>
</dbReference>
<dbReference type="EMBL" id="CAJVPP010002047">
    <property type="protein sequence ID" value="CAG8584895.1"/>
    <property type="molecule type" value="Genomic_DNA"/>
</dbReference>
<accession>A0A9N9G8L0</accession>
<comment type="caution">
    <text evidence="2">The sequence shown here is derived from an EMBL/GenBank/DDBJ whole genome shotgun (WGS) entry which is preliminary data.</text>
</comment>
<proteinExistence type="predicted"/>
<feature type="coiled-coil region" evidence="1">
    <location>
        <begin position="18"/>
        <end position="45"/>
    </location>
</feature>
<evidence type="ECO:0000256" key="1">
    <source>
        <dbReference type="SAM" id="Coils"/>
    </source>
</evidence>
<gene>
    <name evidence="2" type="ORF">FMOSSE_LOCUS8139</name>
</gene>
<keyword evidence="3" id="KW-1185">Reference proteome</keyword>
<dbReference type="AlphaFoldDB" id="A0A9N9G8L0"/>
<organism evidence="2 3">
    <name type="scientific">Funneliformis mosseae</name>
    <name type="common">Endomycorrhizal fungus</name>
    <name type="synonym">Glomus mosseae</name>
    <dbReference type="NCBI Taxonomy" id="27381"/>
    <lineage>
        <taxon>Eukaryota</taxon>
        <taxon>Fungi</taxon>
        <taxon>Fungi incertae sedis</taxon>
        <taxon>Mucoromycota</taxon>
        <taxon>Glomeromycotina</taxon>
        <taxon>Glomeromycetes</taxon>
        <taxon>Glomerales</taxon>
        <taxon>Glomeraceae</taxon>
        <taxon>Funneliformis</taxon>
    </lineage>
</organism>